<accession>A0A285SD22</accession>
<dbReference type="Proteomes" id="UP000219111">
    <property type="component" value="Unassembled WGS sequence"/>
</dbReference>
<dbReference type="EMBL" id="OBMT01000004">
    <property type="protein sequence ID" value="SOC05705.1"/>
    <property type="molecule type" value="Genomic_DNA"/>
</dbReference>
<name>A0A285SD22_9RHOB</name>
<proteinExistence type="predicted"/>
<dbReference type="GO" id="GO:0003824">
    <property type="term" value="F:catalytic activity"/>
    <property type="evidence" value="ECO:0007669"/>
    <property type="project" value="UniProtKB-ARBA"/>
</dbReference>
<dbReference type="PROSITE" id="PS51462">
    <property type="entry name" value="NUDIX"/>
    <property type="match status" value="1"/>
</dbReference>
<sequence>MYEILIETPIRWLITKTLDKLFSGGVNLHSLRSFRDRNEIFKKKSELISDSDLFKFYGKEDHIISHASGKTDFLPACYFIKPQELETRIIKLRWSAEKRKLSQDTSDFTAPLLDELSKATIKKKKHIFDGEPFCIKSIQKSKNKIEICIARCSYFDSLRTHFSADVILNGTTLRRKLASENQKLPDLGSLELTWHMGVVGIIETADNKLILQQRSKNVANRPNSLSASCSGTIEGNDMLELEEDFDGRERIYGGLNRECIKEIGASFSSRENLPTFLGGIREYYRIGFPDFYFYSKITRTSDEIKKYSKTAEERSEFYNLAFFDFNSAEFLSNPITKRSDFDKRVISINKILQKRGNITAIIGLSLTYDFILRKANNE</sequence>
<dbReference type="InterPro" id="IPR000086">
    <property type="entry name" value="NUDIX_hydrolase_dom"/>
</dbReference>
<reference evidence="3" key="1">
    <citation type="submission" date="2017-08" db="EMBL/GenBank/DDBJ databases">
        <authorList>
            <person name="Varghese N."/>
            <person name="Submissions S."/>
        </authorList>
    </citation>
    <scope>NUCLEOTIDE SEQUENCE [LARGE SCALE GENOMIC DNA]</scope>
    <source>
        <strain evidence="3">JA276</strain>
    </source>
</reference>
<protein>
    <recommendedName>
        <fullName evidence="1">Nudix hydrolase domain-containing protein</fullName>
    </recommendedName>
</protein>
<keyword evidence="3" id="KW-1185">Reference proteome</keyword>
<dbReference type="Gene3D" id="3.90.79.10">
    <property type="entry name" value="Nucleoside Triphosphate Pyrophosphohydrolase"/>
    <property type="match status" value="1"/>
</dbReference>
<dbReference type="OrthoDB" id="7865784at2"/>
<dbReference type="AlphaFoldDB" id="A0A285SD22"/>
<gene>
    <name evidence="2" type="ORF">SAMN05877831_104197</name>
</gene>
<evidence type="ECO:0000313" key="2">
    <source>
        <dbReference type="EMBL" id="SOC05705.1"/>
    </source>
</evidence>
<evidence type="ECO:0000313" key="3">
    <source>
        <dbReference type="Proteomes" id="UP000219111"/>
    </source>
</evidence>
<organism evidence="2 3">
    <name type="scientific">Rhodobacter maris</name>
    <dbReference type="NCBI Taxonomy" id="446682"/>
    <lineage>
        <taxon>Bacteria</taxon>
        <taxon>Pseudomonadati</taxon>
        <taxon>Pseudomonadota</taxon>
        <taxon>Alphaproteobacteria</taxon>
        <taxon>Rhodobacterales</taxon>
        <taxon>Rhodobacter group</taxon>
        <taxon>Rhodobacter</taxon>
    </lineage>
</organism>
<evidence type="ECO:0000259" key="1">
    <source>
        <dbReference type="PROSITE" id="PS51462"/>
    </source>
</evidence>
<dbReference type="RefSeq" id="WP_141399431.1">
    <property type="nucleotide sequence ID" value="NZ_OBMT01000004.1"/>
</dbReference>
<feature type="domain" description="Nudix hydrolase" evidence="1">
    <location>
        <begin position="193"/>
        <end position="347"/>
    </location>
</feature>
<dbReference type="InterPro" id="IPR015797">
    <property type="entry name" value="NUDIX_hydrolase-like_dom_sf"/>
</dbReference>
<dbReference type="SUPFAM" id="SSF55811">
    <property type="entry name" value="Nudix"/>
    <property type="match status" value="1"/>
</dbReference>